<proteinExistence type="predicted"/>
<reference evidence="1" key="1">
    <citation type="journal article" date="2021" name="Environ. Microbiol.">
        <title>Gene family expansions and transcriptome signatures uncover fungal adaptations to wood decay.</title>
        <authorList>
            <person name="Hage H."/>
            <person name="Miyauchi S."/>
            <person name="Viragh M."/>
            <person name="Drula E."/>
            <person name="Min B."/>
            <person name="Chaduli D."/>
            <person name="Navarro D."/>
            <person name="Favel A."/>
            <person name="Norest M."/>
            <person name="Lesage-Meessen L."/>
            <person name="Balint B."/>
            <person name="Merenyi Z."/>
            <person name="de Eugenio L."/>
            <person name="Morin E."/>
            <person name="Martinez A.T."/>
            <person name="Baldrian P."/>
            <person name="Stursova M."/>
            <person name="Martinez M.J."/>
            <person name="Novotny C."/>
            <person name="Magnuson J.K."/>
            <person name="Spatafora J.W."/>
            <person name="Maurice S."/>
            <person name="Pangilinan J."/>
            <person name="Andreopoulos W."/>
            <person name="LaButti K."/>
            <person name="Hundley H."/>
            <person name="Na H."/>
            <person name="Kuo A."/>
            <person name="Barry K."/>
            <person name="Lipzen A."/>
            <person name="Henrissat B."/>
            <person name="Riley R."/>
            <person name="Ahrendt S."/>
            <person name="Nagy L.G."/>
            <person name="Grigoriev I.V."/>
            <person name="Martin F."/>
            <person name="Rosso M.N."/>
        </authorList>
    </citation>
    <scope>NUCLEOTIDE SEQUENCE</scope>
    <source>
        <strain evidence="1">CBS 384.51</strain>
    </source>
</reference>
<accession>A0ACB8TZ34</accession>
<protein>
    <submittedName>
        <fullName evidence="1">Flavin-binding monooxygenase</fullName>
    </submittedName>
</protein>
<evidence type="ECO:0000313" key="1">
    <source>
        <dbReference type="EMBL" id="KAI0087271.1"/>
    </source>
</evidence>
<evidence type="ECO:0000313" key="2">
    <source>
        <dbReference type="Proteomes" id="UP001055072"/>
    </source>
</evidence>
<sequence>MIEGTINFLKNLGPQQDRKGATSSDDLSKMTEFSIDEYRPMKVIAIGAGLTGVAAAIRYRQYVPNVDISIYDKSDGIGGTWYHNRYPGVACDVPAHCFAYTFEHKADWSACYSPGHEILQYINHVVDKWGVRSLIKLQHEVVHMQWDEPSSQWIVRIRRPAANDPSTFEEFEDRADVVLNGTGGLSRWKWPDIEGLHDFKGPIVHSAGWDFGGSTWEEDVKDWGDKNVVVIGLGSSALQIVAALQPKVGKLCQIGRGQTWVSPPFAVPKISEMLGRELNPSDPSNLYFSEEEKISLKESPEKLFYFRQQLEAQMSSGHKITLRDSELQKASRAMFTEHMRKSLEKKPWIADLIIPDFSVGVKRITPAPGYLEALCADNCDFIHEPIKSITSSTVEIDDGRSIPADIIVCATGFDASYKFPFPIVGRNGVPLNQKWTPHPRTYVAACTDGFPNLFFAFGPNANVGTTSILGMIEHHVMYSVMATMKLQRERLKSIEVKPEAVDDFDDVMEEYFKKSVFSESVPTWYKVGKADGRIVSLWPGSSLHCMRALRYPRWEDFNYERLDKTKNRLFWLGDGMTYSEKTFTGDRTWYIKPNYVDVPPVPES</sequence>
<organism evidence="1 2">
    <name type="scientific">Irpex rosettiformis</name>
    <dbReference type="NCBI Taxonomy" id="378272"/>
    <lineage>
        <taxon>Eukaryota</taxon>
        <taxon>Fungi</taxon>
        <taxon>Dikarya</taxon>
        <taxon>Basidiomycota</taxon>
        <taxon>Agaricomycotina</taxon>
        <taxon>Agaricomycetes</taxon>
        <taxon>Polyporales</taxon>
        <taxon>Irpicaceae</taxon>
        <taxon>Irpex</taxon>
    </lineage>
</organism>
<comment type="caution">
    <text evidence="1">The sequence shown here is derived from an EMBL/GenBank/DDBJ whole genome shotgun (WGS) entry which is preliminary data.</text>
</comment>
<name>A0ACB8TZ34_9APHY</name>
<dbReference type="EMBL" id="MU274918">
    <property type="protein sequence ID" value="KAI0087271.1"/>
    <property type="molecule type" value="Genomic_DNA"/>
</dbReference>
<keyword evidence="1" id="KW-0503">Monooxygenase</keyword>
<keyword evidence="2" id="KW-1185">Reference proteome</keyword>
<dbReference type="Proteomes" id="UP001055072">
    <property type="component" value="Unassembled WGS sequence"/>
</dbReference>
<keyword evidence="1" id="KW-0560">Oxidoreductase</keyword>
<gene>
    <name evidence="1" type="ORF">BDY19DRAFT_954808</name>
</gene>